<dbReference type="InterPro" id="IPR050116">
    <property type="entry name" value="DNA_polymerase-Y"/>
</dbReference>
<protein>
    <recommendedName>
        <fullName evidence="6">Protein UmuC</fullName>
    </recommendedName>
</protein>
<evidence type="ECO:0000256" key="5">
    <source>
        <dbReference type="ARBA" id="ARBA00023236"/>
    </source>
</evidence>
<evidence type="ECO:0000313" key="8">
    <source>
        <dbReference type="EMBL" id="VGL88884.1"/>
    </source>
</evidence>
<feature type="domain" description="UmuC" evidence="7">
    <location>
        <begin position="2"/>
        <end position="187"/>
    </location>
</feature>
<dbReference type="FunFam" id="3.30.70.270:FF:000012">
    <property type="entry name" value="DNA polymerase V subunit"/>
    <property type="match status" value="1"/>
</dbReference>
<dbReference type="GO" id="GO:0006281">
    <property type="term" value="P:DNA repair"/>
    <property type="evidence" value="ECO:0007669"/>
    <property type="project" value="UniProtKB-KW"/>
</dbReference>
<dbReference type="GO" id="GO:0005829">
    <property type="term" value="C:cytosol"/>
    <property type="evidence" value="ECO:0007669"/>
    <property type="project" value="TreeGrafter"/>
</dbReference>
<dbReference type="PROSITE" id="PS50173">
    <property type="entry name" value="UMUC"/>
    <property type="match status" value="1"/>
</dbReference>
<evidence type="ECO:0000256" key="4">
    <source>
        <dbReference type="ARBA" id="ARBA00023204"/>
    </source>
</evidence>
<organism evidence="8">
    <name type="scientific">Klebsiella pneumoniae</name>
    <dbReference type="NCBI Taxonomy" id="573"/>
    <lineage>
        <taxon>Bacteria</taxon>
        <taxon>Pseudomonadati</taxon>
        <taxon>Pseudomonadota</taxon>
        <taxon>Gammaproteobacteria</taxon>
        <taxon>Enterobacterales</taxon>
        <taxon>Enterobacteriaceae</taxon>
        <taxon>Klebsiella/Raoultella group</taxon>
        <taxon>Klebsiella</taxon>
        <taxon>Klebsiella pneumoniae complex</taxon>
    </lineage>
</organism>
<evidence type="ECO:0000256" key="6">
    <source>
        <dbReference type="ARBA" id="ARBA00068027"/>
    </source>
</evidence>
<evidence type="ECO:0000256" key="3">
    <source>
        <dbReference type="ARBA" id="ARBA00023199"/>
    </source>
</evidence>
<dbReference type="PANTHER" id="PTHR11076">
    <property type="entry name" value="DNA REPAIR POLYMERASE UMUC / TRANSFERASE FAMILY MEMBER"/>
    <property type="match status" value="1"/>
</dbReference>
<comment type="similarity">
    <text evidence="1">Belongs to the DNA polymerase type-Y family.</text>
</comment>
<evidence type="ECO:0000256" key="1">
    <source>
        <dbReference type="ARBA" id="ARBA00010945"/>
    </source>
</evidence>
<dbReference type="Pfam" id="PF00817">
    <property type="entry name" value="IMS"/>
    <property type="match status" value="1"/>
</dbReference>
<keyword evidence="3" id="KW-0741">SOS mutagenesis</keyword>
<keyword evidence="2" id="KW-0227">DNA damage</keyword>
<dbReference type="PANTHER" id="PTHR11076:SF34">
    <property type="entry name" value="PROTEIN UMUC"/>
    <property type="match status" value="1"/>
</dbReference>
<accession>A0A486QGF9</accession>
<dbReference type="GO" id="GO:0009432">
    <property type="term" value="P:SOS response"/>
    <property type="evidence" value="ECO:0007669"/>
    <property type="project" value="UniProtKB-KW"/>
</dbReference>
<dbReference type="InterPro" id="IPR001126">
    <property type="entry name" value="UmuC"/>
</dbReference>
<dbReference type="InterPro" id="IPR043128">
    <property type="entry name" value="Rev_trsase/Diguanyl_cyclase"/>
</dbReference>
<name>A0A486QGF9_KLEPN</name>
<gene>
    <name evidence="8" type="primary">umuC_3</name>
    <name evidence="8" type="ORF">SAMEA4873656_00824</name>
</gene>
<dbReference type="GO" id="GO:0003887">
    <property type="term" value="F:DNA-directed DNA polymerase activity"/>
    <property type="evidence" value="ECO:0007669"/>
    <property type="project" value="TreeGrafter"/>
</dbReference>
<keyword evidence="4" id="KW-0234">DNA repair</keyword>
<dbReference type="SUPFAM" id="SSF56672">
    <property type="entry name" value="DNA/RNA polymerases"/>
    <property type="match status" value="1"/>
</dbReference>
<dbReference type="Gene3D" id="3.40.1170.60">
    <property type="match status" value="1"/>
</dbReference>
<dbReference type="EMBL" id="CAAHCZ010000001">
    <property type="protein sequence ID" value="VGL88884.1"/>
    <property type="molecule type" value="Genomic_DNA"/>
</dbReference>
<reference evidence="8" key="1">
    <citation type="submission" date="2019-03" db="EMBL/GenBank/DDBJ databases">
        <authorList>
            <consortium name="Pathogen Informatics"/>
        </authorList>
    </citation>
    <scope>NUCLEOTIDE SEQUENCE</scope>
    <source>
        <strain evidence="8">5012STDY7626466</strain>
    </source>
</reference>
<keyword evidence="5" id="KW-0742">SOS response</keyword>
<dbReference type="Gene3D" id="3.30.70.270">
    <property type="match status" value="1"/>
</dbReference>
<evidence type="ECO:0000256" key="2">
    <source>
        <dbReference type="ARBA" id="ARBA00022763"/>
    </source>
</evidence>
<dbReference type="CDD" id="cd01700">
    <property type="entry name" value="PolY_Pol_V_umuC"/>
    <property type="match status" value="1"/>
</dbReference>
<dbReference type="AlphaFoldDB" id="A0A486QGF9"/>
<dbReference type="InterPro" id="IPR043502">
    <property type="entry name" value="DNA/RNA_pol_sf"/>
</dbReference>
<sequence length="241" mass="27486">MFALCDVNSFYASCETVFRPDLKGRPVVVLSNNDGCVIARSPEAKPFVKMGEPYFKQKDMFRRHGIIAFSSNYELYADMSNRVMTTLEELSPRCEIYSIDEAFCDLTGVRNCRDLTDFGREIRETVLRRMHLTVGVGIAQTKTLAKLANHAAKQWQRQTGGVVDLSNLERQRKLMALIPVDEVWGVGRRISKKLEAMGLKLCCSWRILISVLSGSILMWFWREPCGSCAESLVSVWRSSRW</sequence>
<proteinExistence type="inferred from homology"/>
<dbReference type="GO" id="GO:0042276">
    <property type="term" value="P:error-prone translesion synthesis"/>
    <property type="evidence" value="ECO:0007669"/>
    <property type="project" value="TreeGrafter"/>
</dbReference>
<evidence type="ECO:0000259" key="7">
    <source>
        <dbReference type="PROSITE" id="PS50173"/>
    </source>
</evidence>